<dbReference type="Gene3D" id="2.60.40.60">
    <property type="entry name" value="Cadherins"/>
    <property type="match status" value="1"/>
</dbReference>
<evidence type="ECO:0000313" key="3">
    <source>
        <dbReference type="Proteomes" id="UP001497497"/>
    </source>
</evidence>
<dbReference type="AlphaFoldDB" id="A0AAV2H3W5"/>
<sequence>MGVTTHLVCVAVLILALTHVSAQTTELEYTIQEERPSNALIGNILQHPNMANLVQGVNTRDLRFRFLTEGNPQ</sequence>
<keyword evidence="3" id="KW-1185">Reference proteome</keyword>
<evidence type="ECO:0000313" key="2">
    <source>
        <dbReference type="EMBL" id="CAL1528285.1"/>
    </source>
</evidence>
<name>A0AAV2H3W5_LYMST</name>
<accession>A0AAV2H3W5</accession>
<dbReference type="Proteomes" id="UP001497497">
    <property type="component" value="Unassembled WGS sequence"/>
</dbReference>
<feature type="signal peptide" evidence="1">
    <location>
        <begin position="1"/>
        <end position="22"/>
    </location>
</feature>
<keyword evidence="1" id="KW-0732">Signal</keyword>
<reference evidence="2 3" key="1">
    <citation type="submission" date="2024-04" db="EMBL/GenBank/DDBJ databases">
        <authorList>
            <consortium name="Genoscope - CEA"/>
            <person name="William W."/>
        </authorList>
    </citation>
    <scope>NUCLEOTIDE SEQUENCE [LARGE SCALE GENOMIC DNA]</scope>
</reference>
<feature type="non-terminal residue" evidence="2">
    <location>
        <position position="73"/>
    </location>
</feature>
<dbReference type="EMBL" id="CAXITT010000030">
    <property type="protein sequence ID" value="CAL1528285.1"/>
    <property type="molecule type" value="Genomic_DNA"/>
</dbReference>
<evidence type="ECO:0000256" key="1">
    <source>
        <dbReference type="SAM" id="SignalP"/>
    </source>
</evidence>
<proteinExistence type="predicted"/>
<protein>
    <submittedName>
        <fullName evidence="2">Uncharacterized protein</fullName>
    </submittedName>
</protein>
<comment type="caution">
    <text evidence="2">The sequence shown here is derived from an EMBL/GenBank/DDBJ whole genome shotgun (WGS) entry which is preliminary data.</text>
</comment>
<organism evidence="2 3">
    <name type="scientific">Lymnaea stagnalis</name>
    <name type="common">Great pond snail</name>
    <name type="synonym">Helix stagnalis</name>
    <dbReference type="NCBI Taxonomy" id="6523"/>
    <lineage>
        <taxon>Eukaryota</taxon>
        <taxon>Metazoa</taxon>
        <taxon>Spiralia</taxon>
        <taxon>Lophotrochozoa</taxon>
        <taxon>Mollusca</taxon>
        <taxon>Gastropoda</taxon>
        <taxon>Heterobranchia</taxon>
        <taxon>Euthyneura</taxon>
        <taxon>Panpulmonata</taxon>
        <taxon>Hygrophila</taxon>
        <taxon>Lymnaeoidea</taxon>
        <taxon>Lymnaeidae</taxon>
        <taxon>Lymnaea</taxon>
    </lineage>
</organism>
<gene>
    <name evidence="2" type="ORF">GSLYS_00002455001</name>
</gene>
<feature type="chain" id="PRO_5043819410" evidence="1">
    <location>
        <begin position="23"/>
        <end position="73"/>
    </location>
</feature>